<organism evidence="3 4">
    <name type="scientific">Thalassobacillus cyri</name>
    <dbReference type="NCBI Taxonomy" id="571932"/>
    <lineage>
        <taxon>Bacteria</taxon>
        <taxon>Bacillati</taxon>
        <taxon>Bacillota</taxon>
        <taxon>Bacilli</taxon>
        <taxon>Bacillales</taxon>
        <taxon>Bacillaceae</taxon>
        <taxon>Thalassobacillus</taxon>
    </lineage>
</organism>
<dbReference type="Proteomes" id="UP000198584">
    <property type="component" value="Unassembled WGS sequence"/>
</dbReference>
<dbReference type="Gene3D" id="3.10.129.10">
    <property type="entry name" value="Hotdog Thioesterase"/>
    <property type="match status" value="1"/>
</dbReference>
<dbReference type="CDD" id="cd00586">
    <property type="entry name" value="4HBT"/>
    <property type="match status" value="1"/>
</dbReference>
<dbReference type="PIRSF" id="PIRSF003230">
    <property type="entry name" value="YbgC"/>
    <property type="match status" value="1"/>
</dbReference>
<dbReference type="STRING" id="571932.SAMN05421743_104147"/>
<dbReference type="SUPFAM" id="SSF54637">
    <property type="entry name" value="Thioesterase/thiol ester dehydrase-isomerase"/>
    <property type="match status" value="1"/>
</dbReference>
<dbReference type="EMBL" id="FNQR01000004">
    <property type="protein sequence ID" value="SEA37153.1"/>
    <property type="molecule type" value="Genomic_DNA"/>
</dbReference>
<accession>A0A1H4AMM6</accession>
<reference evidence="4" key="1">
    <citation type="submission" date="2016-10" db="EMBL/GenBank/DDBJ databases">
        <authorList>
            <person name="Varghese N."/>
            <person name="Submissions S."/>
        </authorList>
    </citation>
    <scope>NUCLEOTIDE SEQUENCE [LARGE SCALE GENOMIC DNA]</scope>
    <source>
        <strain evidence="4">CCM7597</strain>
    </source>
</reference>
<evidence type="ECO:0000313" key="3">
    <source>
        <dbReference type="EMBL" id="SEA37153.1"/>
    </source>
</evidence>
<dbReference type="InterPro" id="IPR050563">
    <property type="entry name" value="4-hydroxybenzoyl-CoA_TE"/>
</dbReference>
<dbReference type="AlphaFoldDB" id="A0A1H4AMM6"/>
<gene>
    <name evidence="3" type="ORF">SAMN05421743_104147</name>
</gene>
<evidence type="ECO:0000313" key="4">
    <source>
        <dbReference type="Proteomes" id="UP000198584"/>
    </source>
</evidence>
<dbReference type="InterPro" id="IPR029069">
    <property type="entry name" value="HotDog_dom_sf"/>
</dbReference>
<evidence type="ECO:0000256" key="1">
    <source>
        <dbReference type="ARBA" id="ARBA00005953"/>
    </source>
</evidence>
<keyword evidence="2 3" id="KW-0378">Hydrolase</keyword>
<protein>
    <submittedName>
        <fullName evidence="3">Acyl-CoA thioester hydrolase</fullName>
    </submittedName>
</protein>
<sequence>MSHHWEVKVRANETDGLGHVSNISYFIYLEEARIEVFRELGTMLSMNDWPFILASTTCDYIQQAYFDERLDIETTISRIGNTSFEMTHDISSNRGLIARGKAVVVHFDFETQQTEPLKDEIREKLTAINKGTAVEERR</sequence>
<keyword evidence="4" id="KW-1185">Reference proteome</keyword>
<evidence type="ECO:0000256" key="2">
    <source>
        <dbReference type="ARBA" id="ARBA00022801"/>
    </source>
</evidence>
<dbReference type="PANTHER" id="PTHR31793:SF27">
    <property type="entry name" value="NOVEL THIOESTERASE SUPERFAMILY DOMAIN AND SAPOSIN A-TYPE DOMAIN CONTAINING PROTEIN (0610012H03RIK)"/>
    <property type="match status" value="1"/>
</dbReference>
<dbReference type="InterPro" id="IPR006684">
    <property type="entry name" value="YbgC/YbaW"/>
</dbReference>
<proteinExistence type="inferred from homology"/>
<comment type="similarity">
    <text evidence="1">Belongs to the 4-hydroxybenzoyl-CoA thioesterase family.</text>
</comment>
<name>A0A1H4AMM6_9BACI</name>
<dbReference type="GO" id="GO:0047617">
    <property type="term" value="F:fatty acyl-CoA hydrolase activity"/>
    <property type="evidence" value="ECO:0007669"/>
    <property type="project" value="TreeGrafter"/>
</dbReference>
<dbReference type="PANTHER" id="PTHR31793">
    <property type="entry name" value="4-HYDROXYBENZOYL-COA THIOESTERASE FAMILY MEMBER"/>
    <property type="match status" value="1"/>
</dbReference>
<dbReference type="Pfam" id="PF13279">
    <property type="entry name" value="4HBT_2"/>
    <property type="match status" value="1"/>
</dbReference>
<dbReference type="OrthoDB" id="9799036at2"/>
<dbReference type="RefSeq" id="WP_093043696.1">
    <property type="nucleotide sequence ID" value="NZ_FNQR01000004.1"/>
</dbReference>